<evidence type="ECO:0000259" key="8">
    <source>
        <dbReference type="SMART" id="SM00663"/>
    </source>
</evidence>
<protein>
    <recommendedName>
        <fullName evidence="2">DNA-directed RNA polymerase</fullName>
        <ecNumber evidence="2">2.7.7.6</ecNumber>
    </recommendedName>
</protein>
<dbReference type="SMART" id="SM00663">
    <property type="entry name" value="RPOLA_N"/>
    <property type="match status" value="1"/>
</dbReference>
<dbReference type="Pfam" id="PF04998">
    <property type="entry name" value="RNA_pol_Rpb1_5"/>
    <property type="match status" value="1"/>
</dbReference>
<dbReference type="Gene3D" id="6.10.250.2940">
    <property type="match status" value="1"/>
</dbReference>
<dbReference type="Gene3D" id="4.10.860.120">
    <property type="entry name" value="RNA polymerase II, clamp domain"/>
    <property type="match status" value="1"/>
</dbReference>
<dbReference type="InterPro" id="IPR007066">
    <property type="entry name" value="RNA_pol_Rpb1_3"/>
</dbReference>
<dbReference type="PANTHER" id="PTHR19376">
    <property type="entry name" value="DNA-DIRECTED RNA POLYMERASE"/>
    <property type="match status" value="1"/>
</dbReference>
<feature type="domain" description="RNA polymerase N-terminal" evidence="8">
    <location>
        <begin position="212"/>
        <end position="557"/>
    </location>
</feature>
<evidence type="ECO:0000256" key="6">
    <source>
        <dbReference type="ARBA" id="ARBA00023163"/>
    </source>
</evidence>
<dbReference type="EC" id="2.7.7.6" evidence="2"/>
<dbReference type="Gene3D" id="6.20.50.80">
    <property type="match status" value="1"/>
</dbReference>
<dbReference type="Pfam" id="PF00623">
    <property type="entry name" value="RNA_pol_Rpb1_2"/>
    <property type="match status" value="1"/>
</dbReference>
<evidence type="ECO:0000256" key="5">
    <source>
        <dbReference type="ARBA" id="ARBA00022695"/>
    </source>
</evidence>
<dbReference type="InterPro" id="IPR038120">
    <property type="entry name" value="Rpb1_funnel_sf"/>
</dbReference>
<keyword evidence="6" id="KW-0804">Transcription</keyword>
<dbReference type="GO" id="GO:0006351">
    <property type="term" value="P:DNA-templated transcription"/>
    <property type="evidence" value="ECO:0007669"/>
    <property type="project" value="InterPro"/>
</dbReference>
<dbReference type="SUPFAM" id="SSF64484">
    <property type="entry name" value="beta and beta-prime subunits of DNA dependent RNA-polymerase"/>
    <property type="match status" value="1"/>
</dbReference>
<dbReference type="PANTHER" id="PTHR19376:SF32">
    <property type="entry name" value="DNA-DIRECTED RNA POLYMERASE III SUBUNIT RPC1"/>
    <property type="match status" value="1"/>
</dbReference>
<dbReference type="Pfam" id="PF04997">
    <property type="entry name" value="RNA_pol_Rpb1_1"/>
    <property type="match status" value="1"/>
</dbReference>
<dbReference type="InterPro" id="IPR000722">
    <property type="entry name" value="RNA_pol_asu"/>
</dbReference>
<evidence type="ECO:0000256" key="1">
    <source>
        <dbReference type="ARBA" id="ARBA00006460"/>
    </source>
</evidence>
<dbReference type="InterPro" id="IPR042102">
    <property type="entry name" value="RNA_pol_Rpb1_3_sf"/>
</dbReference>
<dbReference type="EMBL" id="MN740560">
    <property type="protein sequence ID" value="QHU33685.1"/>
    <property type="molecule type" value="Genomic_DNA"/>
</dbReference>
<dbReference type="GO" id="GO:0003899">
    <property type="term" value="F:DNA-directed RNA polymerase activity"/>
    <property type="evidence" value="ECO:0007669"/>
    <property type="project" value="UniProtKB-EC"/>
</dbReference>
<dbReference type="InterPro" id="IPR007080">
    <property type="entry name" value="RNA_pol_Rpb1_1"/>
</dbReference>
<reference evidence="9" key="1">
    <citation type="journal article" date="2020" name="Nature">
        <title>Giant virus diversity and host interactions through global metagenomics.</title>
        <authorList>
            <person name="Schulz F."/>
            <person name="Roux S."/>
            <person name="Paez-Espino D."/>
            <person name="Jungbluth S."/>
            <person name="Walsh D.A."/>
            <person name="Denef V.J."/>
            <person name="McMahon K.D."/>
            <person name="Konstantinidis K.T."/>
            <person name="Eloe-Fadrosh E.A."/>
            <person name="Kyrpides N.C."/>
            <person name="Woyke T."/>
        </authorList>
    </citation>
    <scope>NUCLEOTIDE SEQUENCE</scope>
    <source>
        <strain evidence="9">GVMAG-S-1016704-121</strain>
    </source>
</reference>
<evidence type="ECO:0000256" key="3">
    <source>
        <dbReference type="ARBA" id="ARBA00022478"/>
    </source>
</evidence>
<organism evidence="9">
    <name type="scientific">viral metagenome</name>
    <dbReference type="NCBI Taxonomy" id="1070528"/>
    <lineage>
        <taxon>unclassified sequences</taxon>
        <taxon>metagenomes</taxon>
        <taxon>organismal metagenomes</taxon>
    </lineage>
</organism>
<dbReference type="Pfam" id="PF05000">
    <property type="entry name" value="RNA_pol_Rpb1_4"/>
    <property type="match status" value="1"/>
</dbReference>
<dbReference type="InterPro" id="IPR006592">
    <property type="entry name" value="RNA_pol_N"/>
</dbReference>
<dbReference type="Pfam" id="PF04983">
    <property type="entry name" value="RNA_pol_Rpb1_3"/>
    <property type="match status" value="1"/>
</dbReference>
<sequence>MIPVHGLSTNAKVVKKVNFSVYGSDAIRQNAVTRVNEIALYTRGIPTHNGVNSLAMGSSDRRIRCTTCNELMQKCPGHNGEIRLPLPVYQALYIDHTLKVLRSVCFFCSEICLTDEDKVALMEKYTDDKTRFNHTYAIARTRKKCPHCKGIRPSYVRGPLGIKTEWVDKSFESEEEQEYAMQKFTPALAYSILDNIKDTDATNFFGKGLHPRDLIATSVLVPPPIIRPAISTAEGSRTKGQDDITLRLQEINRRGNELRLCMNKQEDSGLPTFLCDANKVLPQKTDTITYTVVDRLLNVDALTPDLIDRWNRLQADVFGLVNPAAIRGGMPASMANNNRNSANGKYIIDRIRGKNGRFRNCLMGKRVNFSGRSVITPDSTIDVDQLGVPYELAMILTVPEKVTPSNIADLRTRILNGPTELIGAQSVINTEGDLISLKSCKNRADIVLRIGWIVERHLKNGDWVIFNRQPTLHRMGFNGHRVVLTKGKTFRLNLSVCAVYNADFDGDEMNIHVCQSACATSEVSTLMAINRNIISAQNNKPCFGIVQDSLVGAWLMTDPSVFLTRADMLRFRIYVKFANNGTTMLPPPAISKPKELWTGSQLISFVFPYTLMYQRGSISGITSYDTKDLLIQNGQILFGRLSKSTLGATAGAISDIIHHEHGGPKKAVEFLSDVQRVVNQWLLYKNSFSIGASDCVTNEQSHNEVVECIKSAVNNSKMILTSKVPKSLKEMAEGATTRILSDVIMKTATIIKNNAPPDNSIITCVTAGSKGSPLNIAQVCGQVGQQIVGGARILNGTSGRTLPCFKHGEHATVNANGYIQNSFMLGLQPTEFFFSAMSGREGLVDTAVKTANSGYIQRCLVKASEDNMCNYDGTIRNAQGMVVQFKYADNFDPCKVERIKVEPLLMTLEEIKRNAGPLEYDVIMSLRENAQKVLSQSNKPLMDVVLLPINISRMFESATWNNDVPHEFDEESLLTAVSEVVHEIVKKHPVCKYVVPLYIQWCMRIGNIPEHLNVKAFLCEVKHRCLSSVVAGGDAVGNTAALSIGEPSTQMTLNSFHTAGTGHAGVTMGIPRLKEVMGYSKQLRTPQTTLEFSDKTPEELKAIAAKLTRLTLSHVTENMNVVLEPPDVIDESYPEDVKFALKMDTYFAPDLSDPSMHVGVLELNKHLLNDYNLTPAKIAPIIKSLARNIIDTDVHVSYSEVNTIDWWVRIRILDVSKHFPEVISNKEMCERGTVLRFVKLLCHEIKLGGFNGIEASAVDSIERWNGEKNEIVNVIQTRSTILHRAYAIPGVDWTKVMTNDIHNVVNTLGIEAALTVIFNELHSTLTADGSYIDPRHIELTASTMTLRGYVMPLNRHGLNNIKTGPLTRSSFEETSEVLKDAAIFAESEDVSGSVSASIMMGQLSAIGTGRFDVRIPKPESISVKETSRIIKTKGTATLIHNKEDTWFIPRESASFKDRIPYVPYSPKR</sequence>
<dbReference type="Gene3D" id="2.40.40.20">
    <property type="match status" value="1"/>
</dbReference>
<comment type="catalytic activity">
    <reaction evidence="7">
        <text>RNA(n) + a ribonucleoside 5'-triphosphate = RNA(n+1) + diphosphate</text>
        <dbReference type="Rhea" id="RHEA:21248"/>
        <dbReference type="Rhea" id="RHEA-COMP:14527"/>
        <dbReference type="Rhea" id="RHEA-COMP:17342"/>
        <dbReference type="ChEBI" id="CHEBI:33019"/>
        <dbReference type="ChEBI" id="CHEBI:61557"/>
        <dbReference type="ChEBI" id="CHEBI:140395"/>
        <dbReference type="EC" id="2.7.7.6"/>
    </reaction>
</comment>
<dbReference type="InterPro" id="IPR044893">
    <property type="entry name" value="RNA_pol_Rpb1_clamp_domain"/>
</dbReference>
<accession>A0A6C0LUK1</accession>
<dbReference type="GO" id="GO:0000428">
    <property type="term" value="C:DNA-directed RNA polymerase complex"/>
    <property type="evidence" value="ECO:0007669"/>
    <property type="project" value="UniProtKB-KW"/>
</dbReference>
<keyword evidence="3" id="KW-0240">DNA-directed RNA polymerase</keyword>
<keyword evidence="5" id="KW-0548">Nucleotidyltransferase</keyword>
<evidence type="ECO:0000256" key="4">
    <source>
        <dbReference type="ARBA" id="ARBA00022679"/>
    </source>
</evidence>
<evidence type="ECO:0000256" key="2">
    <source>
        <dbReference type="ARBA" id="ARBA00012418"/>
    </source>
</evidence>
<keyword evidence="4" id="KW-0808">Transferase</keyword>
<dbReference type="GO" id="GO:0003677">
    <property type="term" value="F:DNA binding"/>
    <property type="evidence" value="ECO:0007669"/>
    <property type="project" value="InterPro"/>
</dbReference>
<dbReference type="Gene3D" id="1.10.274.100">
    <property type="entry name" value="RNA polymerase Rpb1, domain 3"/>
    <property type="match status" value="1"/>
</dbReference>
<evidence type="ECO:0000313" key="9">
    <source>
        <dbReference type="EMBL" id="QHU33685.1"/>
    </source>
</evidence>
<dbReference type="Gene3D" id="3.30.1490.180">
    <property type="entry name" value="RNA polymerase ii"/>
    <property type="match status" value="1"/>
</dbReference>
<dbReference type="FunFam" id="2.40.40.20:FF:000019">
    <property type="entry name" value="DNA-directed RNA polymerase II subunit RPB1"/>
    <property type="match status" value="1"/>
</dbReference>
<comment type="similarity">
    <text evidence="1">Belongs to the RNA polymerase beta' chain family.</text>
</comment>
<dbReference type="Gene3D" id="1.10.150.390">
    <property type="match status" value="1"/>
</dbReference>
<dbReference type="InterPro" id="IPR007081">
    <property type="entry name" value="RNA_pol_Rpb1_5"/>
</dbReference>
<dbReference type="InterPro" id="IPR007083">
    <property type="entry name" value="RNA_pol_Rpb1_4"/>
</dbReference>
<dbReference type="InterPro" id="IPR045867">
    <property type="entry name" value="DNA-dir_RpoC_beta_prime"/>
</dbReference>
<dbReference type="Gene3D" id="1.10.132.30">
    <property type="match status" value="1"/>
</dbReference>
<proteinExistence type="inferred from homology"/>
<evidence type="ECO:0000256" key="7">
    <source>
        <dbReference type="ARBA" id="ARBA00048552"/>
    </source>
</evidence>
<name>A0A6C0LUK1_9ZZZZ</name>